<proteinExistence type="inferred from homology"/>
<dbReference type="PANTHER" id="PTHR10812:SF17">
    <property type="entry name" value="TRANSCRIPTION FACTOR AP-2, ISOFORM D"/>
    <property type="match status" value="1"/>
</dbReference>
<dbReference type="GO" id="GO:0000977">
    <property type="term" value="F:RNA polymerase II transcription regulatory region sequence-specific DNA binding"/>
    <property type="evidence" value="ECO:0007669"/>
    <property type="project" value="TreeGrafter"/>
</dbReference>
<feature type="region of interest" description="Disordered" evidence="7">
    <location>
        <begin position="187"/>
        <end position="243"/>
    </location>
</feature>
<dbReference type="GO" id="GO:0042127">
    <property type="term" value="P:regulation of cell population proliferation"/>
    <property type="evidence" value="ECO:0007669"/>
    <property type="project" value="TreeGrafter"/>
</dbReference>
<evidence type="ECO:0000256" key="6">
    <source>
        <dbReference type="ARBA" id="ARBA00023242"/>
    </source>
</evidence>
<feature type="domain" description="Transcription factor AP-2 C-terminal" evidence="8">
    <location>
        <begin position="247"/>
        <end position="404"/>
    </location>
</feature>
<feature type="region of interest" description="Disordered" evidence="7">
    <location>
        <begin position="393"/>
        <end position="421"/>
    </location>
</feature>
<feature type="compositionally biased region" description="Basic and acidic residues" evidence="7">
    <location>
        <begin position="210"/>
        <end position="221"/>
    </location>
</feature>
<dbReference type="GO" id="GO:0005634">
    <property type="term" value="C:nucleus"/>
    <property type="evidence" value="ECO:0007669"/>
    <property type="project" value="UniProtKB-SubCell"/>
</dbReference>
<feature type="compositionally biased region" description="Low complexity" evidence="7">
    <location>
        <begin position="408"/>
        <end position="421"/>
    </location>
</feature>
<feature type="region of interest" description="Disordered" evidence="7">
    <location>
        <begin position="153"/>
        <end position="175"/>
    </location>
</feature>
<accession>A0A813UQZ2</accession>
<evidence type="ECO:0000256" key="1">
    <source>
        <dbReference type="ARBA" id="ARBA00004123"/>
    </source>
</evidence>
<evidence type="ECO:0000313" key="10">
    <source>
        <dbReference type="Proteomes" id="UP000663852"/>
    </source>
</evidence>
<feature type="region of interest" description="Disordered" evidence="7">
    <location>
        <begin position="1"/>
        <end position="48"/>
    </location>
</feature>
<comment type="similarity">
    <text evidence="2">Belongs to the AP-2 family.</text>
</comment>
<sequence length="502" mass="53174">MPSAFDLIDSGGGNGSGAHTDDTKYGSSPTSSSSSSVGGGPFNAPLSTRGSAITDPSFPYFPPPFNPAFAAQFDVHAAAAASAIEHYPTFNYATPNGSSASSSPYGTTTAMHHQHASPSSNTFNTASYDPYTSAYAATAAAARHHHSILDAHHHHHHAVELYSRHSQHHQTSATSLVDHTARILNGAVSTGNAGGDDLQMGDSTYHRSSASRDGRRSDPQRDSSSFSSMCSGSVNGSGGSNSPTDNFCLVPGRLALLSSTSKYKVTISEVQRRLSTPECLNASLLGGVLRRAKSKNGGRDLRNKLEKIGVNLPAGRRKAATTTLLTSLVEGEANQLAIDFRTVCENDFPTKVTADYVARHHSDPNEISTRRNMVLAAKQLTKEFSDLLKQDRSPVNVASPGNAANGLSNSRHGPGSSSTSSSLIAHRHLLTIPPTLDPHVQDSLTNFSLITHGFGAPTLSAAVDVFHQYLTEMLKYYEKNYPMFIATTSTSSSMKNGNGGID</sequence>
<keyword evidence="5" id="KW-0804">Transcription</keyword>
<keyword evidence="4" id="KW-0238">DNA-binding</keyword>
<dbReference type="Proteomes" id="UP000663852">
    <property type="component" value="Unassembled WGS sequence"/>
</dbReference>
<evidence type="ECO:0000256" key="7">
    <source>
        <dbReference type="SAM" id="MobiDB-lite"/>
    </source>
</evidence>
<organism evidence="9 10">
    <name type="scientific">Adineta ricciae</name>
    <name type="common">Rotifer</name>
    <dbReference type="NCBI Taxonomy" id="249248"/>
    <lineage>
        <taxon>Eukaryota</taxon>
        <taxon>Metazoa</taxon>
        <taxon>Spiralia</taxon>
        <taxon>Gnathifera</taxon>
        <taxon>Rotifera</taxon>
        <taxon>Eurotatoria</taxon>
        <taxon>Bdelloidea</taxon>
        <taxon>Adinetida</taxon>
        <taxon>Adinetidae</taxon>
        <taxon>Adineta</taxon>
    </lineage>
</organism>
<feature type="compositionally biased region" description="Low complexity" evidence="7">
    <location>
        <begin position="26"/>
        <end position="36"/>
    </location>
</feature>
<comment type="subcellular location">
    <subcellularLocation>
        <location evidence="1">Nucleus</location>
    </subcellularLocation>
</comment>
<dbReference type="OrthoDB" id="6252992at2759"/>
<dbReference type="InterPro" id="IPR013854">
    <property type="entry name" value="TF_AP2_C"/>
</dbReference>
<evidence type="ECO:0000256" key="4">
    <source>
        <dbReference type="ARBA" id="ARBA00023125"/>
    </source>
</evidence>
<dbReference type="PRINTS" id="PR01748">
    <property type="entry name" value="AP2TNSCPFCT"/>
</dbReference>
<keyword evidence="3" id="KW-0805">Transcription regulation</keyword>
<gene>
    <name evidence="9" type="ORF">EDS130_LOCUS6419</name>
</gene>
<feature type="domain" description="Transcription factor AP-2 C-terminal" evidence="8">
    <location>
        <begin position="435"/>
        <end position="473"/>
    </location>
</feature>
<feature type="region of interest" description="Disordered" evidence="7">
    <location>
        <begin position="98"/>
        <end position="121"/>
    </location>
</feature>
<keyword evidence="6" id="KW-0539">Nucleus</keyword>
<evidence type="ECO:0000256" key="5">
    <source>
        <dbReference type="ARBA" id="ARBA00023163"/>
    </source>
</evidence>
<evidence type="ECO:0000259" key="8">
    <source>
        <dbReference type="Pfam" id="PF03299"/>
    </source>
</evidence>
<dbReference type="InterPro" id="IPR004979">
    <property type="entry name" value="TF_AP2"/>
</dbReference>
<protein>
    <recommendedName>
        <fullName evidence="8">Transcription factor AP-2 C-terminal domain-containing protein</fullName>
    </recommendedName>
</protein>
<dbReference type="EMBL" id="CAJNOJ010000018">
    <property type="protein sequence ID" value="CAF0832635.1"/>
    <property type="molecule type" value="Genomic_DNA"/>
</dbReference>
<name>A0A813UQZ2_ADIRI</name>
<evidence type="ECO:0000256" key="3">
    <source>
        <dbReference type="ARBA" id="ARBA00023015"/>
    </source>
</evidence>
<dbReference type="PANTHER" id="PTHR10812">
    <property type="entry name" value="TRANSCRIPTION FACTOR AP-2"/>
    <property type="match status" value="1"/>
</dbReference>
<feature type="compositionally biased region" description="Low complexity" evidence="7">
    <location>
        <begin position="222"/>
        <end position="234"/>
    </location>
</feature>
<evidence type="ECO:0000256" key="2">
    <source>
        <dbReference type="ARBA" id="ARBA00007770"/>
    </source>
</evidence>
<reference evidence="9" key="1">
    <citation type="submission" date="2021-02" db="EMBL/GenBank/DDBJ databases">
        <authorList>
            <person name="Nowell W R."/>
        </authorList>
    </citation>
    <scope>NUCLEOTIDE SEQUENCE</scope>
</reference>
<dbReference type="AlphaFoldDB" id="A0A813UQZ2"/>
<dbReference type="GO" id="GO:0000981">
    <property type="term" value="F:DNA-binding transcription factor activity, RNA polymerase II-specific"/>
    <property type="evidence" value="ECO:0007669"/>
    <property type="project" value="TreeGrafter"/>
</dbReference>
<comment type="caution">
    <text evidence="9">The sequence shown here is derived from an EMBL/GenBank/DDBJ whole genome shotgun (WGS) entry which is preliminary data.</text>
</comment>
<evidence type="ECO:0000313" key="9">
    <source>
        <dbReference type="EMBL" id="CAF0832635.1"/>
    </source>
</evidence>
<dbReference type="Pfam" id="PF03299">
    <property type="entry name" value="TF_AP-2"/>
    <property type="match status" value="2"/>
</dbReference>